<feature type="DNA-binding region" description="H-T-H motif" evidence="5">
    <location>
        <begin position="32"/>
        <end position="51"/>
    </location>
</feature>
<dbReference type="GO" id="GO:0003700">
    <property type="term" value="F:DNA-binding transcription factor activity"/>
    <property type="evidence" value="ECO:0007669"/>
    <property type="project" value="TreeGrafter"/>
</dbReference>
<proteinExistence type="predicted"/>
<dbReference type="Pfam" id="PF00440">
    <property type="entry name" value="TetR_N"/>
    <property type="match status" value="1"/>
</dbReference>
<dbReference type="Pfam" id="PF08361">
    <property type="entry name" value="TetR_C_2"/>
    <property type="match status" value="1"/>
</dbReference>
<dbReference type="PROSITE" id="PS01081">
    <property type="entry name" value="HTH_TETR_1"/>
    <property type="match status" value="1"/>
</dbReference>
<dbReference type="InterPro" id="IPR036271">
    <property type="entry name" value="Tet_transcr_reg_TetR-rel_C_sf"/>
</dbReference>
<name>A0A2T4ZE07_9HYPH</name>
<keyword evidence="4" id="KW-0804">Transcription</keyword>
<gene>
    <name evidence="7" type="ORF">C8P69_10344</name>
</gene>
<comment type="caution">
    <text evidence="7">The sequence shown here is derived from an EMBL/GenBank/DDBJ whole genome shotgun (WGS) entry which is preliminary data.</text>
</comment>
<evidence type="ECO:0000313" key="8">
    <source>
        <dbReference type="Proteomes" id="UP000241808"/>
    </source>
</evidence>
<dbReference type="PANTHER" id="PTHR30055">
    <property type="entry name" value="HTH-TYPE TRANSCRIPTIONAL REGULATOR RUTR"/>
    <property type="match status" value="1"/>
</dbReference>
<dbReference type="Proteomes" id="UP000241808">
    <property type="component" value="Unassembled WGS sequence"/>
</dbReference>
<accession>A0A2T4ZE07</accession>
<feature type="domain" description="HTH tetR-type" evidence="6">
    <location>
        <begin position="9"/>
        <end position="69"/>
    </location>
</feature>
<dbReference type="EMBL" id="PZZL01000003">
    <property type="protein sequence ID" value="PTM60119.1"/>
    <property type="molecule type" value="Genomic_DNA"/>
</dbReference>
<evidence type="ECO:0000256" key="2">
    <source>
        <dbReference type="ARBA" id="ARBA00023015"/>
    </source>
</evidence>
<dbReference type="InterPro" id="IPR023772">
    <property type="entry name" value="DNA-bd_HTH_TetR-type_CS"/>
</dbReference>
<evidence type="ECO:0000256" key="4">
    <source>
        <dbReference type="ARBA" id="ARBA00023163"/>
    </source>
</evidence>
<keyword evidence="2" id="KW-0805">Transcription regulation</keyword>
<dbReference type="GO" id="GO:0000976">
    <property type="term" value="F:transcription cis-regulatory region binding"/>
    <property type="evidence" value="ECO:0007669"/>
    <property type="project" value="TreeGrafter"/>
</dbReference>
<keyword evidence="8" id="KW-1185">Reference proteome</keyword>
<keyword evidence="1" id="KW-0678">Repressor</keyword>
<dbReference type="InterPro" id="IPR013572">
    <property type="entry name" value="Tscrpt_reg_MAATS_C"/>
</dbReference>
<dbReference type="InterPro" id="IPR001647">
    <property type="entry name" value="HTH_TetR"/>
</dbReference>
<organism evidence="7 8">
    <name type="scientific">Phreatobacter oligotrophus</name>
    <dbReference type="NCBI Taxonomy" id="1122261"/>
    <lineage>
        <taxon>Bacteria</taxon>
        <taxon>Pseudomonadati</taxon>
        <taxon>Pseudomonadota</taxon>
        <taxon>Alphaproteobacteria</taxon>
        <taxon>Hyphomicrobiales</taxon>
        <taxon>Phreatobacteraceae</taxon>
        <taxon>Phreatobacter</taxon>
    </lineage>
</organism>
<sequence length="204" mass="22699">MRRTKAEAEETRRGLLSAAERLFHAKGLAKTSLEEIAAEAGVTRGAVYWHFTNKADLVIALFEDAPLFHEDLLALLSEDDPAGPLGALEAMVVAALQRLATDERRQRIYSLVTFCDQPELMTPVMERKTSMMEDVRLQLASAFVKAAERGQIAAPWTAATAADCFDWLLHGVIADWLKFGRRFDLARRGAEVFRLQFACFRGGA</sequence>
<reference evidence="7 8" key="1">
    <citation type="submission" date="2018-04" db="EMBL/GenBank/DDBJ databases">
        <title>Genomic Encyclopedia of Archaeal and Bacterial Type Strains, Phase II (KMG-II): from individual species to whole genera.</title>
        <authorList>
            <person name="Goeker M."/>
        </authorList>
    </citation>
    <scope>NUCLEOTIDE SEQUENCE [LARGE SCALE GENOMIC DNA]</scope>
    <source>
        <strain evidence="7 8">DSM 25521</strain>
    </source>
</reference>
<evidence type="ECO:0000256" key="5">
    <source>
        <dbReference type="PROSITE-ProRule" id="PRU00335"/>
    </source>
</evidence>
<evidence type="ECO:0000256" key="3">
    <source>
        <dbReference type="ARBA" id="ARBA00023125"/>
    </source>
</evidence>
<dbReference type="InterPro" id="IPR050109">
    <property type="entry name" value="HTH-type_TetR-like_transc_reg"/>
</dbReference>
<evidence type="ECO:0000259" key="6">
    <source>
        <dbReference type="PROSITE" id="PS50977"/>
    </source>
</evidence>
<dbReference type="PANTHER" id="PTHR30055:SF240">
    <property type="entry name" value="HTH-TYPE TRANSCRIPTIONAL REGULATOR ACRR"/>
    <property type="match status" value="1"/>
</dbReference>
<protein>
    <submittedName>
        <fullName evidence="7">TetR family transcriptional regulator</fullName>
    </submittedName>
</protein>
<dbReference type="InterPro" id="IPR009057">
    <property type="entry name" value="Homeodomain-like_sf"/>
</dbReference>
<dbReference type="AlphaFoldDB" id="A0A2T4ZE07"/>
<dbReference type="PROSITE" id="PS50977">
    <property type="entry name" value="HTH_TETR_2"/>
    <property type="match status" value="1"/>
</dbReference>
<dbReference type="Gene3D" id="1.10.357.10">
    <property type="entry name" value="Tetracycline Repressor, domain 2"/>
    <property type="match status" value="1"/>
</dbReference>
<dbReference type="OrthoDB" id="9798857at2"/>
<dbReference type="SUPFAM" id="SSF46689">
    <property type="entry name" value="Homeodomain-like"/>
    <property type="match status" value="1"/>
</dbReference>
<evidence type="ECO:0000313" key="7">
    <source>
        <dbReference type="EMBL" id="PTM60119.1"/>
    </source>
</evidence>
<dbReference type="PRINTS" id="PR00455">
    <property type="entry name" value="HTHTETR"/>
</dbReference>
<dbReference type="RefSeq" id="WP_108175674.1">
    <property type="nucleotide sequence ID" value="NZ_PZZL01000003.1"/>
</dbReference>
<dbReference type="SUPFAM" id="SSF48498">
    <property type="entry name" value="Tetracyclin repressor-like, C-terminal domain"/>
    <property type="match status" value="1"/>
</dbReference>
<keyword evidence="3 5" id="KW-0238">DNA-binding</keyword>
<evidence type="ECO:0000256" key="1">
    <source>
        <dbReference type="ARBA" id="ARBA00022491"/>
    </source>
</evidence>